<organism evidence="1 2">
    <name type="scientific">Pseudophaeobacter arcticus</name>
    <dbReference type="NCBI Taxonomy" id="385492"/>
    <lineage>
        <taxon>Bacteria</taxon>
        <taxon>Pseudomonadati</taxon>
        <taxon>Pseudomonadota</taxon>
        <taxon>Alphaproteobacteria</taxon>
        <taxon>Rhodobacterales</taxon>
        <taxon>Paracoccaceae</taxon>
        <taxon>Pseudophaeobacter</taxon>
    </lineage>
</organism>
<name>A0ABQ0AKU1_9RHOB</name>
<accession>A0ABQ0AKU1</accession>
<sequence>MSANQNLTEALTILQEQLEALKNLTDANEFMVSALKEQGNTLKSLDAEPAREMLRQQARAQFDPEQGNSPDAAVLDILEQSLGKGLGAEIIPFPGAAVKHAV</sequence>
<gene>
    <name evidence="1" type="ORF">NBRC116598_19130</name>
</gene>
<dbReference type="RefSeq" id="WP_297339657.1">
    <property type="nucleotide sequence ID" value="NZ_BAABWU010000006.1"/>
</dbReference>
<protein>
    <submittedName>
        <fullName evidence="1">Uncharacterized protein</fullName>
    </submittedName>
</protein>
<comment type="caution">
    <text evidence="1">The sequence shown here is derived from an EMBL/GenBank/DDBJ whole genome shotgun (WGS) entry which is preliminary data.</text>
</comment>
<evidence type="ECO:0000313" key="2">
    <source>
        <dbReference type="Proteomes" id="UP001441944"/>
    </source>
</evidence>
<dbReference type="EMBL" id="BAABWU010000006">
    <property type="protein sequence ID" value="GAA6196469.1"/>
    <property type="molecule type" value="Genomic_DNA"/>
</dbReference>
<keyword evidence="2" id="KW-1185">Reference proteome</keyword>
<dbReference type="Proteomes" id="UP001441944">
    <property type="component" value="Unassembled WGS sequence"/>
</dbReference>
<proteinExistence type="predicted"/>
<evidence type="ECO:0000313" key="1">
    <source>
        <dbReference type="EMBL" id="GAA6196469.1"/>
    </source>
</evidence>
<reference evidence="1 2" key="1">
    <citation type="submission" date="2024-04" db="EMBL/GenBank/DDBJ databases">
        <title>Draft genome sequence of Pseudophaeobacter arcticus NBRC 116598.</title>
        <authorList>
            <person name="Miyakawa T."/>
            <person name="Kusuya Y."/>
            <person name="Miura T."/>
        </authorList>
    </citation>
    <scope>NUCLEOTIDE SEQUENCE [LARGE SCALE GENOMIC DNA]</scope>
    <source>
        <strain evidence="1 2">SU-CL00105</strain>
    </source>
</reference>